<proteinExistence type="predicted"/>
<name>A0A9D7FA05_9RHOO</name>
<accession>A0A9D7FA05</accession>
<evidence type="ECO:0008006" key="3">
    <source>
        <dbReference type="Google" id="ProtNLM"/>
    </source>
</evidence>
<organism evidence="1 2">
    <name type="scientific">Candidatus Propionivibrio dominans</name>
    <dbReference type="NCBI Taxonomy" id="2954373"/>
    <lineage>
        <taxon>Bacteria</taxon>
        <taxon>Pseudomonadati</taxon>
        <taxon>Pseudomonadota</taxon>
        <taxon>Betaproteobacteria</taxon>
        <taxon>Rhodocyclales</taxon>
        <taxon>Rhodocyclaceae</taxon>
        <taxon>Propionivibrio</taxon>
    </lineage>
</organism>
<dbReference type="EMBL" id="JADJNC010000060">
    <property type="protein sequence ID" value="MBK7424945.1"/>
    <property type="molecule type" value="Genomic_DNA"/>
</dbReference>
<dbReference type="AlphaFoldDB" id="A0A9D7FA05"/>
<evidence type="ECO:0000313" key="2">
    <source>
        <dbReference type="Proteomes" id="UP000886602"/>
    </source>
</evidence>
<dbReference type="Proteomes" id="UP000886602">
    <property type="component" value="Unassembled WGS sequence"/>
</dbReference>
<gene>
    <name evidence="1" type="ORF">IPJ48_18735</name>
</gene>
<sequence>MAASAVLGSVGISGLLREALANGSKPVTPGMYKVKGMVTINGKSAVPGMAIGSGDSIVTGANSEAIYVIGQDAFLQRASSTVSFSGASADVMRVLSGKILSVFGKGSKKLETATATIGIRGTGCYIESEARRVYFCLCYGVAELIPTANTNHVEKIETRYHDHPLYIHDSSMSMIVDAPVINHSDLELKLLESLVGRWPPFSQGTY</sequence>
<comment type="caution">
    <text evidence="1">The sequence shown here is derived from an EMBL/GenBank/DDBJ whole genome shotgun (WGS) entry which is preliminary data.</text>
</comment>
<reference evidence="1" key="1">
    <citation type="submission" date="2020-10" db="EMBL/GenBank/DDBJ databases">
        <title>Connecting structure to function with the recovery of over 1000 high-quality activated sludge metagenome-assembled genomes encoding full-length rRNA genes using long-read sequencing.</title>
        <authorList>
            <person name="Singleton C.M."/>
            <person name="Petriglieri F."/>
            <person name="Kristensen J.M."/>
            <person name="Kirkegaard R.H."/>
            <person name="Michaelsen T.Y."/>
            <person name="Andersen M.H."/>
            <person name="Karst S.M."/>
            <person name="Dueholm M.S."/>
            <person name="Nielsen P.H."/>
            <person name="Albertsen M."/>
        </authorList>
    </citation>
    <scope>NUCLEOTIDE SEQUENCE</scope>
    <source>
        <strain evidence="1">EsbW_18-Q3-R4-48_MAXAC.044</strain>
    </source>
</reference>
<protein>
    <recommendedName>
        <fullName evidence="3">FecR protein domain-containing protein</fullName>
    </recommendedName>
</protein>
<evidence type="ECO:0000313" key="1">
    <source>
        <dbReference type="EMBL" id="MBK7424945.1"/>
    </source>
</evidence>